<evidence type="ECO:0008006" key="4">
    <source>
        <dbReference type="Google" id="ProtNLM"/>
    </source>
</evidence>
<evidence type="ECO:0000313" key="2">
    <source>
        <dbReference type="EMBL" id="BBF23485.1"/>
    </source>
</evidence>
<evidence type="ECO:0000313" key="3">
    <source>
        <dbReference type="Proteomes" id="UP000271003"/>
    </source>
</evidence>
<keyword evidence="3" id="KW-1185">Reference proteome</keyword>
<gene>
    <name evidence="2" type="ORF">SUTMEG_13760</name>
</gene>
<proteinExistence type="predicted"/>
<feature type="region of interest" description="Disordered" evidence="1">
    <location>
        <begin position="890"/>
        <end position="959"/>
    </location>
</feature>
<dbReference type="RefSeq" id="WP_120177088.1">
    <property type="nucleotide sequence ID" value="NZ_AP018786.1"/>
</dbReference>
<accession>A0A2Z6IAG0</accession>
<dbReference type="EMBL" id="AP018786">
    <property type="protein sequence ID" value="BBF23485.1"/>
    <property type="molecule type" value="Genomic_DNA"/>
</dbReference>
<feature type="compositionally biased region" description="Low complexity" evidence="1">
    <location>
        <begin position="239"/>
        <end position="256"/>
    </location>
</feature>
<dbReference type="Proteomes" id="UP000271003">
    <property type="component" value="Chromosome"/>
</dbReference>
<dbReference type="KEGG" id="sutt:SUTMEG_13760"/>
<feature type="region of interest" description="Disordered" evidence="1">
    <location>
        <begin position="974"/>
        <end position="999"/>
    </location>
</feature>
<dbReference type="InterPro" id="IPR014121">
    <property type="entry name" value="TraN_Ftype"/>
</dbReference>
<organism evidence="2 3">
    <name type="scientific">Sutterella megalosphaeroides</name>
    <dbReference type="NCBI Taxonomy" id="2494234"/>
    <lineage>
        <taxon>Bacteria</taxon>
        <taxon>Pseudomonadati</taxon>
        <taxon>Pseudomonadota</taxon>
        <taxon>Betaproteobacteria</taxon>
        <taxon>Burkholderiales</taxon>
        <taxon>Sutterellaceae</taxon>
        <taxon>Sutterella</taxon>
    </lineage>
</organism>
<dbReference type="AlphaFoldDB" id="A0A2Z6IAG0"/>
<reference evidence="2 3" key="1">
    <citation type="journal article" date="2018" name="Int. J. Syst. Evol. Microbiol.">
        <title>Mesosutterella multiformis gen. nov., sp. nov., a member of the family Sutterellaceae and Sutterella megalosphaeroides sp. nov., isolated from human faeces.</title>
        <authorList>
            <person name="Sakamoto M."/>
            <person name="Ikeyama N."/>
            <person name="Kunihiro T."/>
            <person name="Iino T."/>
            <person name="Yuki M."/>
            <person name="Ohkuma M."/>
        </authorList>
    </citation>
    <scope>NUCLEOTIDE SEQUENCE [LARGE SCALE GENOMIC DNA]</scope>
    <source>
        <strain evidence="2 3">6FBBBH3</strain>
    </source>
</reference>
<dbReference type="OrthoDB" id="5297981at2"/>
<sequence>MSFTTRSVRSVRSIRTTRSYEKSTEVNARFSEKLESIAPSTSAADLVSPLFRELRGFRRFGLTSFTSLACSAFLAALLPATSASAAQERNCVEVSRTCVDTKDRVIDGVTVHRDCWRWEKKFRCTQPSPEANRCDAAHVPSSCTITKTTCTKKSTTGECLAVEAQLRCTTKPSGPGITAGKIEVSIAYETKTGAPVPIEKMEKTKNVGTDDFDALLRNGRMDRIERMDGSIANAAPLPSSFSARSSSSSSRASSSSDDGCRVTAERCIDSAPRKIPVSNAPGEYVTAAPACWVKEKTISCPSIDEAASCSKLESAGCRRTGDKTSAQKVGGTCVRWSATYVCPGVPVTGPDIDADDTVDVPTGGVVEDESQCEAAVEDARKEGLSCTTESKTCVKKGGKVTIGGVTVTLPCAEYEVKMNCTAEGKNGCAALEALERDKTCRREGDVVCVKKNPDGTCREQKATYVCGEGVSEDQPPQGGDFVDSGDTSTVEPVDTCGDYKKDPSCTLSNSVCTDGPGIKYVNGKPVYKDCWQSTDTYVCQASGENECAAFEKDPSCTLQSSGCPEGETKCDRPVNVYVCEKEGSETVIGETCQGEACIAGICTPVDSDANDDFADAVVGFEIGRQGSIYGDVTGNRFFQGHLSTCKDRVGATSCCRTEEVSGTSNAGGFSIWLSFGLRAGWEAVKYVGSPYVYDILSYSDSTKWLLNSLYGSASSGLYNPSFSWWGVSVSYSAAEGFAFDFSPAGFLATALAHFYAGYRSCDAEDQQTALQRGQRLCHYAGTVCEKKAAGKCITTRQKYVCFNSRLARILNEQGRPQLGRGWGTPVNPDVRGFTQEELELLDFTQMDLQEFVRDVIHEAIEGADAGKIDLEAASQRAQERVDAMLEGVIGATEAMPGPTGKTRDPSTPPAEAQSLGRAADGSKEKGWSHRTHRSPLSTDALLPGTQSFRSPAREHPLWGPYSLEGEIARAAREADEERRRIDAMSGQGTGPGFRLPDPF</sequence>
<protein>
    <recommendedName>
        <fullName evidence="4">Conjugal transfer protein TraN</fullName>
    </recommendedName>
</protein>
<evidence type="ECO:0000256" key="1">
    <source>
        <dbReference type="SAM" id="MobiDB-lite"/>
    </source>
</evidence>
<dbReference type="Pfam" id="PF06986">
    <property type="entry name" value="F_T4SS_TraN"/>
    <property type="match status" value="5"/>
</dbReference>
<feature type="region of interest" description="Disordered" evidence="1">
    <location>
        <begin position="230"/>
        <end position="259"/>
    </location>
</feature>
<name>A0A2Z6IAG0_9BURK</name>